<evidence type="ECO:0000256" key="2">
    <source>
        <dbReference type="ARBA" id="ARBA00010617"/>
    </source>
</evidence>
<keyword evidence="3 7" id="KW-0479">Metal-binding</keyword>
<keyword evidence="8" id="KW-0732">Signal</keyword>
<organism evidence="9 10">
    <name type="scientific">Aspergillus ustus</name>
    <dbReference type="NCBI Taxonomy" id="40382"/>
    <lineage>
        <taxon>Eukaryota</taxon>
        <taxon>Fungi</taxon>
        <taxon>Dikarya</taxon>
        <taxon>Ascomycota</taxon>
        <taxon>Pezizomycotina</taxon>
        <taxon>Eurotiomycetes</taxon>
        <taxon>Eurotiomycetidae</taxon>
        <taxon>Eurotiales</taxon>
        <taxon>Aspergillaceae</taxon>
        <taxon>Aspergillus</taxon>
        <taxon>Aspergillus subgen. Nidulantes</taxon>
    </lineage>
</organism>
<accession>A0A0C1C3P1</accession>
<evidence type="ECO:0000313" key="9">
    <source>
        <dbReference type="EMBL" id="KIA75655.1"/>
    </source>
</evidence>
<dbReference type="InterPro" id="IPR002974">
    <property type="entry name" value="Cyt_P450_E_CYP52_ascomycetes"/>
</dbReference>
<proteinExistence type="inferred from homology"/>
<comment type="similarity">
    <text evidence="2 7">Belongs to the cytochrome P450 family.</text>
</comment>
<dbReference type="InterPro" id="IPR036396">
    <property type="entry name" value="Cyt_P450_sf"/>
</dbReference>
<dbReference type="AlphaFoldDB" id="A0A0C1C3P1"/>
<dbReference type="Proteomes" id="UP000053475">
    <property type="component" value="Unassembled WGS sequence"/>
</dbReference>
<dbReference type="GO" id="GO:0020037">
    <property type="term" value="F:heme binding"/>
    <property type="evidence" value="ECO:0007669"/>
    <property type="project" value="InterPro"/>
</dbReference>
<dbReference type="Gene3D" id="1.10.630.10">
    <property type="entry name" value="Cytochrome P450"/>
    <property type="match status" value="1"/>
</dbReference>
<dbReference type="GO" id="GO:0005506">
    <property type="term" value="F:iron ion binding"/>
    <property type="evidence" value="ECO:0007669"/>
    <property type="project" value="InterPro"/>
</dbReference>
<evidence type="ECO:0000256" key="8">
    <source>
        <dbReference type="SAM" id="SignalP"/>
    </source>
</evidence>
<protein>
    <submittedName>
        <fullName evidence="9">Cytochrome P450 alkane hydroxylase</fullName>
    </submittedName>
</protein>
<dbReference type="PRINTS" id="PR01239">
    <property type="entry name" value="EP450IICYP52"/>
</dbReference>
<dbReference type="Pfam" id="PF00067">
    <property type="entry name" value="p450"/>
    <property type="match status" value="1"/>
</dbReference>
<keyword evidence="7" id="KW-0349">Heme</keyword>
<feature type="chain" id="PRO_5002142637" evidence="8">
    <location>
        <begin position="21"/>
        <end position="505"/>
    </location>
</feature>
<evidence type="ECO:0000256" key="3">
    <source>
        <dbReference type="ARBA" id="ARBA00022723"/>
    </source>
</evidence>
<gene>
    <name evidence="9" type="ORF">HK57_00588</name>
</gene>
<dbReference type="PROSITE" id="PS00086">
    <property type="entry name" value="CYTOCHROME_P450"/>
    <property type="match status" value="1"/>
</dbReference>
<evidence type="ECO:0000313" key="10">
    <source>
        <dbReference type="Proteomes" id="UP000053475"/>
    </source>
</evidence>
<evidence type="ECO:0000256" key="5">
    <source>
        <dbReference type="ARBA" id="ARBA00023004"/>
    </source>
</evidence>
<dbReference type="PRINTS" id="PR00385">
    <property type="entry name" value="P450"/>
</dbReference>
<dbReference type="EMBL" id="JOMC01000065">
    <property type="protein sequence ID" value="KIA75655.1"/>
    <property type="molecule type" value="Genomic_DNA"/>
</dbReference>
<dbReference type="GO" id="GO:0016712">
    <property type="term" value="F:oxidoreductase activity, acting on paired donors, with incorporation or reduction of molecular oxygen, reduced flavin or flavoprotein as one donor, and incorporation of one atom of oxygen"/>
    <property type="evidence" value="ECO:0007669"/>
    <property type="project" value="InterPro"/>
</dbReference>
<evidence type="ECO:0000256" key="4">
    <source>
        <dbReference type="ARBA" id="ARBA00023002"/>
    </source>
</evidence>
<keyword evidence="6 7" id="KW-0503">Monooxygenase</keyword>
<keyword evidence="10" id="KW-1185">Reference proteome</keyword>
<sequence>MAHTWIWAVAVTILAAHLLTKNLLHARAQRRKAHSLGCLPPPALRMHDRLFGSDIVIRIFNALRAHSLLEQLADIFNEYGPTVYTPILALPPIQTIESENVKVVLSDINIFGLGPHRIRMLGPLSGHGIFTTEGAAWKRSRQLLRPNLTKSQALNLPMFERHIDDLLKLIPRNSETVNLQTLFTSLTVDSGTELLFGISCNSLQESSSVDTNASFAKSLDAAQEEIVKRDILGPVLVKLRSEKAFRRNLKTVHDFIDSYVVRALASYKTEKAEDDQKEKEEEKRYIFLQELSKQTTDPLALRWETLNVLIAGRDTTAVLLSNTWFILSRRRDIWTKLKHSIAHLDGAPPTLSQLSELKYVRWILHETLRLYPVLPINARTAYRDTTLPRGGGPDGNSPVFIPKDSEVAWNTWAMHRRTDYFGDDAEEFVPERWETLRPGWEYLPFNGGPRRCLGEEYALMEASYTTIRMAQRFRSVEARDEKPWTEKMGVVTSSLHGCQVSITFE</sequence>
<dbReference type="InterPro" id="IPR001128">
    <property type="entry name" value="Cyt_P450"/>
</dbReference>
<evidence type="ECO:0000256" key="1">
    <source>
        <dbReference type="ARBA" id="ARBA00001971"/>
    </source>
</evidence>
<dbReference type="SUPFAM" id="SSF48264">
    <property type="entry name" value="Cytochrome P450"/>
    <property type="match status" value="1"/>
</dbReference>
<dbReference type="InterPro" id="IPR047146">
    <property type="entry name" value="Cyt_P450_E_CYP52_fungi"/>
</dbReference>
<reference evidence="9 10" key="1">
    <citation type="submission" date="2014-11" db="EMBL/GenBank/DDBJ databases">
        <title>Genomics derived discovery of secondary metabolites biosynthetic gene clusters in Aspergillus ustus.</title>
        <authorList>
            <person name="Pi B."/>
            <person name="Dai F."/>
            <person name="Song X."/>
            <person name="Zhu C."/>
            <person name="Li H."/>
            <person name="Yu D."/>
        </authorList>
    </citation>
    <scope>NUCLEOTIDE SEQUENCE [LARGE SCALE GENOMIC DNA]</scope>
    <source>
        <strain evidence="9 10">3.3904</strain>
    </source>
</reference>
<comment type="cofactor">
    <cofactor evidence="1">
        <name>heme</name>
        <dbReference type="ChEBI" id="CHEBI:30413"/>
    </cofactor>
</comment>
<feature type="signal peptide" evidence="8">
    <location>
        <begin position="1"/>
        <end position="20"/>
    </location>
</feature>
<evidence type="ECO:0000256" key="6">
    <source>
        <dbReference type="ARBA" id="ARBA00023033"/>
    </source>
</evidence>
<keyword evidence="5 7" id="KW-0408">Iron</keyword>
<dbReference type="CDD" id="cd11063">
    <property type="entry name" value="CYP52"/>
    <property type="match status" value="1"/>
</dbReference>
<dbReference type="InterPro" id="IPR017972">
    <property type="entry name" value="Cyt_P450_CS"/>
</dbReference>
<comment type="caution">
    <text evidence="9">The sequence shown here is derived from an EMBL/GenBank/DDBJ whole genome shotgun (WGS) entry which is preliminary data.</text>
</comment>
<keyword evidence="4 7" id="KW-0560">Oxidoreductase</keyword>
<dbReference type="PANTHER" id="PTHR24287:SF17">
    <property type="entry name" value="P450, PUTATIVE (EUROFUNG)-RELATED"/>
    <property type="match status" value="1"/>
</dbReference>
<evidence type="ECO:0000256" key="7">
    <source>
        <dbReference type="RuleBase" id="RU000461"/>
    </source>
</evidence>
<name>A0A0C1C3P1_ASPUT</name>
<dbReference type="PANTHER" id="PTHR24287">
    <property type="entry name" value="P450, PUTATIVE (EUROFUNG)-RELATED"/>
    <property type="match status" value="1"/>
</dbReference>